<dbReference type="PANTHER" id="PTHR46633:SF3">
    <property type="entry name" value="SERINE_THREONINE-PROTEIN KINASE WNK (WITH NO LYSINE)-LIKE PROTEIN"/>
    <property type="match status" value="1"/>
</dbReference>
<sequence length="657" mass="71679">MESRQAGLPTLNHLLQHTLRSLCSTDSQWLYAVFWRIRPRNYPPPQWEKEGGAADRSKGNKRNWILVWEDGFCNFSVCLGAGAATNQAATSSESPFLGQQQRSIGVTSCCCAVEQESEAMNPELFFKMSHEVYNYGEGLMGKVAADNSHKWVYREPLEHGNNGLSSPWHGSMDPHPRTWEAQFKAGIQTVAVVAVQEGLLQLGSTFKIAEDLNFVILMQRKFNYLQSIPGVFVPQPIPATNGSSKRPVQYEGLEAAEFPPVPEPDQVWAGNWIMSPEADHQTKLTSYSNAFSSRAVDQFMSSSRTGMFGPQSASLHNSGSILGMKRPPAEMHVTPELLPFHSLPDYPSYGSSVGKVRSYAAACRSEYPNFPPETPLNASLDSGCRAGSLPNQLLPSMSSLQALLSKLPSVTPKELESNYICSLQRRADSPPLPHLRSDSSPTASNYSSCSPAAALSPISQTNKTSPIKCPGSVSSSLSSSYQLDHHLSSPDHLNPNVAEQSDSRPRCCTLNTRRPVSDQSLSCNSHGSDPERPVTTIISEPFNTLDGSADNSCSAAAASTAPMLSASNTSDQRLHDQFGGVYSDLRRVGNVYDQFRDQAIAPAGLIKGKVQLMSSNKSLDHHHPPDNVPGALDNFGLQELAPENNIDNYNSIFSEIY</sequence>
<organism evidence="5 6">
    <name type="scientific">Sphagnum jensenii</name>
    <dbReference type="NCBI Taxonomy" id="128206"/>
    <lineage>
        <taxon>Eukaryota</taxon>
        <taxon>Viridiplantae</taxon>
        <taxon>Streptophyta</taxon>
        <taxon>Embryophyta</taxon>
        <taxon>Bryophyta</taxon>
        <taxon>Sphagnophytina</taxon>
        <taxon>Sphagnopsida</taxon>
        <taxon>Sphagnales</taxon>
        <taxon>Sphagnaceae</taxon>
        <taxon>Sphagnum</taxon>
    </lineage>
</organism>
<dbReference type="Proteomes" id="UP001497444">
    <property type="component" value="Chromosome 13"/>
</dbReference>
<accession>A0ABP0W2W0</accession>
<keyword evidence="6" id="KW-1185">Reference proteome</keyword>
<evidence type="ECO:0000256" key="1">
    <source>
        <dbReference type="ARBA" id="ARBA00023015"/>
    </source>
</evidence>
<evidence type="ECO:0000313" key="6">
    <source>
        <dbReference type="Proteomes" id="UP001497444"/>
    </source>
</evidence>
<keyword evidence="2" id="KW-0804">Transcription</keyword>
<dbReference type="EMBL" id="OZ020108">
    <property type="protein sequence ID" value="CAK9260792.1"/>
    <property type="molecule type" value="Genomic_DNA"/>
</dbReference>
<feature type="domain" description="Transcription factor MYC/MYB N-terminal" evidence="4">
    <location>
        <begin position="15"/>
        <end position="222"/>
    </location>
</feature>
<evidence type="ECO:0000256" key="3">
    <source>
        <dbReference type="SAM" id="MobiDB-lite"/>
    </source>
</evidence>
<evidence type="ECO:0000256" key="2">
    <source>
        <dbReference type="ARBA" id="ARBA00023163"/>
    </source>
</evidence>
<reference evidence="5" key="1">
    <citation type="submission" date="2024-02" db="EMBL/GenBank/DDBJ databases">
        <authorList>
            <consortium name="ELIXIR-Norway"/>
            <consortium name="Elixir Norway"/>
        </authorList>
    </citation>
    <scope>NUCLEOTIDE SEQUENCE</scope>
</reference>
<feature type="region of interest" description="Disordered" evidence="3">
    <location>
        <begin position="480"/>
        <end position="506"/>
    </location>
</feature>
<dbReference type="Pfam" id="PF14215">
    <property type="entry name" value="bHLH-MYC_N"/>
    <property type="match status" value="1"/>
</dbReference>
<dbReference type="InterPro" id="IPR025610">
    <property type="entry name" value="MYC/MYB_N"/>
</dbReference>
<evidence type="ECO:0000313" key="5">
    <source>
        <dbReference type="EMBL" id="CAK9260792.1"/>
    </source>
</evidence>
<dbReference type="PANTHER" id="PTHR46633">
    <property type="entry name" value="TRANSCRIPTION FACTOR MYC/MYB-RELATED"/>
    <property type="match status" value="1"/>
</dbReference>
<proteinExistence type="predicted"/>
<keyword evidence="1" id="KW-0805">Transcription regulation</keyword>
<name>A0ABP0W2W0_9BRYO</name>
<gene>
    <name evidence="5" type="ORF">CSSPJE1EN1_LOCUS6270</name>
</gene>
<feature type="region of interest" description="Disordered" evidence="3">
    <location>
        <begin position="426"/>
        <end position="446"/>
    </location>
</feature>
<protein>
    <recommendedName>
        <fullName evidence="4">Transcription factor MYC/MYB N-terminal domain-containing protein</fullName>
    </recommendedName>
</protein>
<evidence type="ECO:0000259" key="4">
    <source>
        <dbReference type="Pfam" id="PF14215"/>
    </source>
</evidence>